<dbReference type="EMBL" id="CP062310">
    <property type="protein sequence ID" value="QOJ79607.1"/>
    <property type="molecule type" value="Genomic_DNA"/>
</dbReference>
<gene>
    <name evidence="1" type="ORF">IG193_03885</name>
</gene>
<accession>A0A7L9FIR2</accession>
<name>A0A7L9FIR2_9CREN</name>
<reference evidence="1 2" key="1">
    <citation type="submission" date="2020-10" db="EMBL/GenBank/DDBJ databases">
        <title>Thermofilum lucidum 3507LT sp. nov. a novel member of Thermofilaceae family isolated from Chile hot spring, and proposal of description order Thermofilales.</title>
        <authorList>
            <person name="Zayulina K.S."/>
            <person name="Elcheninov A.G."/>
            <person name="Toshchakov S.V."/>
            <person name="Kublanov I.V."/>
        </authorList>
    </citation>
    <scope>NUCLEOTIDE SEQUENCE [LARGE SCALE GENOMIC DNA]</scope>
    <source>
        <strain evidence="1 2">3507LT</strain>
    </source>
</reference>
<dbReference type="InParanoid" id="A0A7L9FIR2"/>
<dbReference type="AlphaFoldDB" id="A0A7L9FIR2"/>
<evidence type="ECO:0000313" key="2">
    <source>
        <dbReference type="Proteomes" id="UP000594121"/>
    </source>
</evidence>
<dbReference type="RefSeq" id="WP_192819579.1">
    <property type="nucleotide sequence ID" value="NZ_CP062310.1"/>
</dbReference>
<protein>
    <submittedName>
        <fullName evidence="1">Uncharacterized protein</fullName>
    </submittedName>
</protein>
<proteinExistence type="predicted"/>
<dbReference type="GeneID" id="59149007"/>
<sequence length="117" mass="12667">MVAIDPGKSKVGLVLAVGDNVIFIGSTTPGAFIRALSLLSRYYRNITLIAGRSASLEHVLVAPPPNVRLVLLEESDLPTLRLEARVRDDALDALRIYRRGKALLIRKAIEDATSSSS</sequence>
<dbReference type="KEGG" id="thel:IG193_03885"/>
<dbReference type="Proteomes" id="UP000594121">
    <property type="component" value="Chromosome"/>
</dbReference>
<organism evidence="1 2">
    <name type="scientific">Infirmifilum lucidum</name>
    <dbReference type="NCBI Taxonomy" id="2776706"/>
    <lineage>
        <taxon>Archaea</taxon>
        <taxon>Thermoproteota</taxon>
        <taxon>Thermoprotei</taxon>
        <taxon>Thermofilales</taxon>
        <taxon>Thermofilaceae</taxon>
        <taxon>Infirmifilum</taxon>
    </lineage>
</organism>
<keyword evidence="2" id="KW-1185">Reference proteome</keyword>
<evidence type="ECO:0000313" key="1">
    <source>
        <dbReference type="EMBL" id="QOJ79607.1"/>
    </source>
</evidence>